<name>A0A9D4W450_PEA</name>
<sequence length="109" mass="12608">MAPWKKFPCKLRYSKLMHCPIIAGISPDRKFLEASNLLMLFRLAISKGRLPLNELWDKLSNNDKEGRPMTCQGMVPLRWLFDMSKYCSIWQFPILGGMPPSSILFDRSS</sequence>
<gene>
    <name evidence="1" type="ORF">KIW84_060974</name>
</gene>
<accession>A0A9D4W450</accession>
<proteinExistence type="predicted"/>
<dbReference type="Gramene" id="Psat06G0097400-T1">
    <property type="protein sequence ID" value="KAI5394090.1"/>
    <property type="gene ID" value="KIW84_060974"/>
</dbReference>
<dbReference type="AlphaFoldDB" id="A0A9D4W450"/>
<reference evidence="1 2" key="1">
    <citation type="journal article" date="2022" name="Nat. Genet.">
        <title>Improved pea reference genome and pan-genome highlight genomic features and evolutionary characteristics.</title>
        <authorList>
            <person name="Yang T."/>
            <person name="Liu R."/>
            <person name="Luo Y."/>
            <person name="Hu S."/>
            <person name="Wang D."/>
            <person name="Wang C."/>
            <person name="Pandey M.K."/>
            <person name="Ge S."/>
            <person name="Xu Q."/>
            <person name="Li N."/>
            <person name="Li G."/>
            <person name="Huang Y."/>
            <person name="Saxena R.K."/>
            <person name="Ji Y."/>
            <person name="Li M."/>
            <person name="Yan X."/>
            <person name="He Y."/>
            <person name="Liu Y."/>
            <person name="Wang X."/>
            <person name="Xiang C."/>
            <person name="Varshney R.K."/>
            <person name="Ding H."/>
            <person name="Gao S."/>
            <person name="Zong X."/>
        </authorList>
    </citation>
    <scope>NUCLEOTIDE SEQUENCE [LARGE SCALE GENOMIC DNA]</scope>
    <source>
        <strain evidence="1 2">cv. Zhongwan 6</strain>
    </source>
</reference>
<evidence type="ECO:0000313" key="2">
    <source>
        <dbReference type="Proteomes" id="UP001058974"/>
    </source>
</evidence>
<keyword evidence="2" id="KW-1185">Reference proteome</keyword>
<protein>
    <submittedName>
        <fullName evidence="1">Uncharacterized protein</fullName>
    </submittedName>
</protein>
<evidence type="ECO:0000313" key="1">
    <source>
        <dbReference type="EMBL" id="KAI5394090.1"/>
    </source>
</evidence>
<dbReference type="EMBL" id="JAMSHJ010000006">
    <property type="protein sequence ID" value="KAI5394090.1"/>
    <property type="molecule type" value="Genomic_DNA"/>
</dbReference>
<dbReference type="Proteomes" id="UP001058974">
    <property type="component" value="Chromosome 6"/>
</dbReference>
<comment type="caution">
    <text evidence="1">The sequence shown here is derived from an EMBL/GenBank/DDBJ whole genome shotgun (WGS) entry which is preliminary data.</text>
</comment>
<organism evidence="1 2">
    <name type="scientific">Pisum sativum</name>
    <name type="common">Garden pea</name>
    <name type="synonym">Lathyrus oleraceus</name>
    <dbReference type="NCBI Taxonomy" id="3888"/>
    <lineage>
        <taxon>Eukaryota</taxon>
        <taxon>Viridiplantae</taxon>
        <taxon>Streptophyta</taxon>
        <taxon>Embryophyta</taxon>
        <taxon>Tracheophyta</taxon>
        <taxon>Spermatophyta</taxon>
        <taxon>Magnoliopsida</taxon>
        <taxon>eudicotyledons</taxon>
        <taxon>Gunneridae</taxon>
        <taxon>Pentapetalae</taxon>
        <taxon>rosids</taxon>
        <taxon>fabids</taxon>
        <taxon>Fabales</taxon>
        <taxon>Fabaceae</taxon>
        <taxon>Papilionoideae</taxon>
        <taxon>50 kb inversion clade</taxon>
        <taxon>NPAAA clade</taxon>
        <taxon>Hologalegina</taxon>
        <taxon>IRL clade</taxon>
        <taxon>Fabeae</taxon>
        <taxon>Lathyrus</taxon>
    </lineage>
</organism>